<comment type="caution">
    <text evidence="3">The sequence shown here is derived from an EMBL/GenBank/DDBJ whole genome shotgun (WGS) entry which is preliminary data.</text>
</comment>
<organism evidence="3 4">
    <name type="scientific">Chromobacterium haemolyticum</name>
    <dbReference type="NCBI Taxonomy" id="394935"/>
    <lineage>
        <taxon>Bacteria</taxon>
        <taxon>Pseudomonadati</taxon>
        <taxon>Pseudomonadota</taxon>
        <taxon>Betaproteobacteria</taxon>
        <taxon>Neisseriales</taxon>
        <taxon>Chromobacteriaceae</taxon>
        <taxon>Chromobacterium</taxon>
    </lineage>
</organism>
<feature type="chain" id="PRO_5012777205" evidence="2">
    <location>
        <begin position="24"/>
        <end position="114"/>
    </location>
</feature>
<feature type="region of interest" description="Disordered" evidence="1">
    <location>
        <begin position="23"/>
        <end position="50"/>
    </location>
</feature>
<feature type="compositionally biased region" description="Basic and acidic residues" evidence="1">
    <location>
        <begin position="63"/>
        <end position="77"/>
    </location>
</feature>
<feature type="signal peptide" evidence="2">
    <location>
        <begin position="1"/>
        <end position="23"/>
    </location>
</feature>
<dbReference type="AlphaFoldDB" id="A0A1W0CGQ5"/>
<evidence type="ECO:0000256" key="1">
    <source>
        <dbReference type="SAM" id="MobiDB-lite"/>
    </source>
</evidence>
<feature type="region of interest" description="Disordered" evidence="1">
    <location>
        <begin position="63"/>
        <end position="114"/>
    </location>
</feature>
<reference evidence="3 4" key="1">
    <citation type="submission" date="2017-02" db="EMBL/GenBank/DDBJ databases">
        <title>Chromobacterium haemolyticum H5244.</title>
        <authorList>
            <person name="Gulvik C.A."/>
        </authorList>
    </citation>
    <scope>NUCLEOTIDE SEQUENCE [LARGE SCALE GENOMIC DNA]</scope>
    <source>
        <strain evidence="3 4">H5244</strain>
    </source>
</reference>
<sequence>MMRLPILLIFALLQALAGAPALARGKERGPMPPDMEPAQGRRCQAQPDPDCKELRRLRNLRLREAVQDGDLPKEQMHRPPPPYWRMSSDGAAPPPPPDRIKPHFWRDRRKHGSE</sequence>
<protein>
    <submittedName>
        <fullName evidence="3">Uncharacterized protein</fullName>
    </submittedName>
</protein>
<evidence type="ECO:0000256" key="2">
    <source>
        <dbReference type="SAM" id="SignalP"/>
    </source>
</evidence>
<gene>
    <name evidence="3" type="ORF">B0T45_19875</name>
</gene>
<keyword evidence="2" id="KW-0732">Signal</keyword>
<dbReference type="Proteomes" id="UP000192721">
    <property type="component" value="Unassembled WGS sequence"/>
</dbReference>
<accession>A0A1W0CGQ5</accession>
<name>A0A1W0CGQ5_9NEIS</name>
<dbReference type="EMBL" id="MUKV01000036">
    <property type="protein sequence ID" value="OQS33842.1"/>
    <property type="molecule type" value="Genomic_DNA"/>
</dbReference>
<evidence type="ECO:0000313" key="4">
    <source>
        <dbReference type="Proteomes" id="UP000192721"/>
    </source>
</evidence>
<evidence type="ECO:0000313" key="3">
    <source>
        <dbReference type="EMBL" id="OQS33842.1"/>
    </source>
</evidence>
<proteinExistence type="predicted"/>